<dbReference type="RefSeq" id="WP_241368103.1">
    <property type="nucleotide sequence ID" value="NZ_JAKZFC010000001.1"/>
</dbReference>
<accession>A0ABS9U9Q7</accession>
<protein>
    <submittedName>
        <fullName evidence="5">Right-handed parallel beta-helix repeat-containing protein</fullName>
    </submittedName>
</protein>
<comment type="subcellular location">
    <subcellularLocation>
        <location evidence="1">Secreted</location>
    </subcellularLocation>
</comment>
<organism evidence="5 6">
    <name type="scientific">Solibacillus palustris</name>
    <dbReference type="NCBI Taxonomy" id="2908203"/>
    <lineage>
        <taxon>Bacteria</taxon>
        <taxon>Bacillati</taxon>
        <taxon>Bacillota</taxon>
        <taxon>Bacilli</taxon>
        <taxon>Bacillales</taxon>
        <taxon>Caryophanaceae</taxon>
        <taxon>Solibacillus</taxon>
    </lineage>
</organism>
<evidence type="ECO:0000313" key="5">
    <source>
        <dbReference type="EMBL" id="MCH7321061.1"/>
    </source>
</evidence>
<evidence type="ECO:0000256" key="3">
    <source>
        <dbReference type="ARBA" id="ARBA00022729"/>
    </source>
</evidence>
<dbReference type="Gene3D" id="2.160.20.10">
    <property type="entry name" value="Single-stranded right-handed beta-helix, Pectin lyase-like"/>
    <property type="match status" value="1"/>
</dbReference>
<gene>
    <name evidence="5" type="ORF">LZ480_04080</name>
</gene>
<sequence length="404" mass="44649">MLFLIPSSAFATKSIFVATNGSDIKGNGSIDSPYQTIQHAINESNHGDEILVRNGVYYELLTIENKFTDSKQFITIRPYQNEKVVLDGAKRDQNESKQAAFSIRNSNYLKISGFEIRNITTDDDDFYPAGILIQGFGNHIYLTDNIIHDIANNHIKGNAHGILVYGNSPNPIENIVIQNNRLHDLTLGSSESLTLSGNVTNFLIDKNTLYNNNNIGIDVAGYYNACSEKGCTDFARYGTISNNKVTRHSSKNNPAYKGDDSAAGIYVDGGAHIKVLNNYVENNNYGISIGSENTSSATTNIIIQNNTIKRNDKAGLVIGGSKSSSNGGASNIEVKNNKFFANDTKKQGYYEITLQQNIKNLSLTGNTYRMCRYSHHINDTSNPKISFTQNKESFLFSFASCKLY</sequence>
<reference evidence="5 6" key="1">
    <citation type="submission" date="2022-03" db="EMBL/GenBank/DDBJ databases">
        <authorList>
            <person name="Jo J.-H."/>
            <person name="Im W.-T."/>
        </authorList>
    </citation>
    <scope>NUCLEOTIDE SEQUENCE [LARGE SCALE GENOMIC DNA]</scope>
    <source>
        <strain evidence="5 6">MA9</strain>
    </source>
</reference>
<keyword evidence="6" id="KW-1185">Reference proteome</keyword>
<dbReference type="InterPro" id="IPR011050">
    <property type="entry name" value="Pectin_lyase_fold/virulence"/>
</dbReference>
<dbReference type="InterPro" id="IPR006626">
    <property type="entry name" value="PbH1"/>
</dbReference>
<comment type="caution">
    <text evidence="5">The sequence shown here is derived from an EMBL/GenBank/DDBJ whole genome shotgun (WGS) entry which is preliminary data.</text>
</comment>
<dbReference type="SMART" id="SM00710">
    <property type="entry name" value="PbH1"/>
    <property type="match status" value="7"/>
</dbReference>
<dbReference type="InterPro" id="IPR052052">
    <property type="entry name" value="Polysaccharide_Lyase_9"/>
</dbReference>
<dbReference type="Proteomes" id="UP001316087">
    <property type="component" value="Unassembled WGS sequence"/>
</dbReference>
<dbReference type="EMBL" id="JAKZFC010000001">
    <property type="protein sequence ID" value="MCH7321061.1"/>
    <property type="molecule type" value="Genomic_DNA"/>
</dbReference>
<dbReference type="InterPro" id="IPR012334">
    <property type="entry name" value="Pectin_lyas_fold"/>
</dbReference>
<dbReference type="PANTHER" id="PTHR40088:SF2">
    <property type="entry name" value="SECRETED SUGAR HYDROLASE"/>
    <property type="match status" value="1"/>
</dbReference>
<dbReference type="Pfam" id="PF13229">
    <property type="entry name" value="Beta_helix"/>
    <property type="match status" value="1"/>
</dbReference>
<keyword evidence="2" id="KW-0964">Secreted</keyword>
<dbReference type="InterPro" id="IPR039448">
    <property type="entry name" value="Beta_helix"/>
</dbReference>
<dbReference type="SUPFAM" id="SSF51126">
    <property type="entry name" value="Pectin lyase-like"/>
    <property type="match status" value="1"/>
</dbReference>
<dbReference type="PANTHER" id="PTHR40088">
    <property type="entry name" value="PECTATE LYASE (EUROFUNG)"/>
    <property type="match status" value="1"/>
</dbReference>
<feature type="domain" description="Right handed beta helix" evidence="4">
    <location>
        <begin position="148"/>
        <end position="339"/>
    </location>
</feature>
<evidence type="ECO:0000256" key="1">
    <source>
        <dbReference type="ARBA" id="ARBA00004613"/>
    </source>
</evidence>
<evidence type="ECO:0000259" key="4">
    <source>
        <dbReference type="Pfam" id="PF13229"/>
    </source>
</evidence>
<keyword evidence="3" id="KW-0732">Signal</keyword>
<evidence type="ECO:0000256" key="2">
    <source>
        <dbReference type="ARBA" id="ARBA00022525"/>
    </source>
</evidence>
<proteinExistence type="predicted"/>
<evidence type="ECO:0000313" key="6">
    <source>
        <dbReference type="Proteomes" id="UP001316087"/>
    </source>
</evidence>
<name>A0ABS9U9Q7_9BACL</name>